<dbReference type="PANTHER" id="PTHR40266">
    <property type="entry name" value="TOXIN HIGB-1"/>
    <property type="match status" value="1"/>
</dbReference>
<dbReference type="RefSeq" id="WP_245451003.1">
    <property type="nucleotide sequence ID" value="NZ_CP033231.1"/>
</dbReference>
<dbReference type="AlphaFoldDB" id="A0AAJ1TW07"/>
<dbReference type="SUPFAM" id="SSF143011">
    <property type="entry name" value="RelE-like"/>
    <property type="match status" value="1"/>
</dbReference>
<sequence length="94" mass="10700">MAIQSFADDATEAVFRGRHPRGIPFAILKVARRKLRQIHAAASLNDLKVPPGNRLHPLTHDRAGQHAIWINDQFRICLRWTETGPAEVEIVDYH</sequence>
<reference evidence="1" key="1">
    <citation type="submission" date="2023-07" db="EMBL/GenBank/DDBJ databases">
        <title>Genomic Encyclopedia of Type Strains, Phase IV (KMG-IV): sequencing the most valuable type-strain genomes for metagenomic binning, comparative biology and taxonomic classification.</title>
        <authorList>
            <person name="Goeker M."/>
        </authorList>
    </citation>
    <scope>NUCLEOTIDE SEQUENCE</scope>
    <source>
        <strain evidence="1">DSM 19569</strain>
    </source>
</reference>
<evidence type="ECO:0000313" key="2">
    <source>
        <dbReference type="Proteomes" id="UP001223420"/>
    </source>
</evidence>
<dbReference type="InterPro" id="IPR035093">
    <property type="entry name" value="RelE/ParE_toxin_dom_sf"/>
</dbReference>
<name>A0AAJ1TW07_9HYPH</name>
<dbReference type="InterPro" id="IPR007711">
    <property type="entry name" value="HigB-1"/>
</dbReference>
<accession>A0AAJ1TW07</accession>
<evidence type="ECO:0000313" key="1">
    <source>
        <dbReference type="EMBL" id="MDQ0544472.1"/>
    </source>
</evidence>
<dbReference type="Pfam" id="PF05015">
    <property type="entry name" value="HigB-like_toxin"/>
    <property type="match status" value="1"/>
</dbReference>
<dbReference type="PANTHER" id="PTHR40266:SF2">
    <property type="entry name" value="TOXIN HIGB-1"/>
    <property type="match status" value="1"/>
</dbReference>
<organism evidence="1 2">
    <name type="scientific">Methylobacterium brachiatum</name>
    <dbReference type="NCBI Taxonomy" id="269660"/>
    <lineage>
        <taxon>Bacteria</taxon>
        <taxon>Pseudomonadati</taxon>
        <taxon>Pseudomonadota</taxon>
        <taxon>Alphaproteobacteria</taxon>
        <taxon>Hyphomicrobiales</taxon>
        <taxon>Methylobacteriaceae</taxon>
        <taxon>Methylobacterium</taxon>
    </lineage>
</organism>
<dbReference type="Proteomes" id="UP001223420">
    <property type="component" value="Unassembled WGS sequence"/>
</dbReference>
<dbReference type="EMBL" id="JAUSWL010000005">
    <property type="protein sequence ID" value="MDQ0544472.1"/>
    <property type="molecule type" value="Genomic_DNA"/>
</dbReference>
<protein>
    <submittedName>
        <fullName evidence="1">Proteic killer suppression protein</fullName>
    </submittedName>
</protein>
<proteinExistence type="predicted"/>
<gene>
    <name evidence="1" type="ORF">QO001_003406</name>
</gene>
<comment type="caution">
    <text evidence="1">The sequence shown here is derived from an EMBL/GenBank/DDBJ whole genome shotgun (WGS) entry which is preliminary data.</text>
</comment>
<dbReference type="Gene3D" id="3.30.2310.20">
    <property type="entry name" value="RelE-like"/>
    <property type="match status" value="1"/>
</dbReference>